<organism evidence="3 4">
    <name type="scientific">Thermocatellispora tengchongensis</name>
    <dbReference type="NCBI Taxonomy" id="1073253"/>
    <lineage>
        <taxon>Bacteria</taxon>
        <taxon>Bacillati</taxon>
        <taxon>Actinomycetota</taxon>
        <taxon>Actinomycetes</taxon>
        <taxon>Streptosporangiales</taxon>
        <taxon>Streptosporangiaceae</taxon>
        <taxon>Thermocatellispora</taxon>
    </lineage>
</organism>
<keyword evidence="2" id="KW-0812">Transmembrane</keyword>
<dbReference type="AlphaFoldDB" id="A0A840PIM4"/>
<dbReference type="EMBL" id="JACHGN010000025">
    <property type="protein sequence ID" value="MBB5138829.1"/>
    <property type="molecule type" value="Genomic_DNA"/>
</dbReference>
<dbReference type="RefSeq" id="WP_185055682.1">
    <property type="nucleotide sequence ID" value="NZ_BAABIX010000069.1"/>
</dbReference>
<protein>
    <submittedName>
        <fullName evidence="3">Uncharacterized protein</fullName>
    </submittedName>
</protein>
<feature type="region of interest" description="Disordered" evidence="1">
    <location>
        <begin position="1"/>
        <end position="79"/>
    </location>
</feature>
<keyword evidence="2" id="KW-0472">Membrane</keyword>
<reference evidence="3 4" key="1">
    <citation type="submission" date="2020-08" db="EMBL/GenBank/DDBJ databases">
        <title>Genomic Encyclopedia of Type Strains, Phase IV (KMG-IV): sequencing the most valuable type-strain genomes for metagenomic binning, comparative biology and taxonomic classification.</title>
        <authorList>
            <person name="Goeker M."/>
        </authorList>
    </citation>
    <scope>NUCLEOTIDE SEQUENCE [LARGE SCALE GENOMIC DNA]</scope>
    <source>
        <strain evidence="3 4">DSM 45615</strain>
    </source>
</reference>
<evidence type="ECO:0000256" key="1">
    <source>
        <dbReference type="SAM" id="MobiDB-lite"/>
    </source>
</evidence>
<feature type="transmembrane region" description="Helical" evidence="2">
    <location>
        <begin position="84"/>
        <end position="103"/>
    </location>
</feature>
<evidence type="ECO:0000313" key="4">
    <source>
        <dbReference type="Proteomes" id="UP000578449"/>
    </source>
</evidence>
<name>A0A840PIM4_9ACTN</name>
<evidence type="ECO:0000256" key="2">
    <source>
        <dbReference type="SAM" id="Phobius"/>
    </source>
</evidence>
<gene>
    <name evidence="3" type="ORF">HNP84_008587</name>
</gene>
<dbReference type="Proteomes" id="UP000578449">
    <property type="component" value="Unassembled WGS sequence"/>
</dbReference>
<keyword evidence="4" id="KW-1185">Reference proteome</keyword>
<accession>A0A840PIM4</accession>
<proteinExistence type="predicted"/>
<evidence type="ECO:0000313" key="3">
    <source>
        <dbReference type="EMBL" id="MBB5138829.1"/>
    </source>
</evidence>
<comment type="caution">
    <text evidence="3">The sequence shown here is derived from an EMBL/GenBank/DDBJ whole genome shotgun (WGS) entry which is preliminary data.</text>
</comment>
<sequence>MWRRPQPAYPEGIPTGRQRGVRPDELVWPLPPPRTDDDEGSSTQPFPAIPAAGPLPRPAAPAEPQQSAAEDTAQEEPPRRRRTVLLVIGAVVALALALAVPAFDRYLVYKEGGNRDDIVHVVEPGQSVAVKHVRWQAKVERAKPGEAPEPLSPDRVYLKITATRVALDHEGLLRSGDPTFEMQDAQGRTWKAMIVDHNLPLYTEENKIGTPYQYTVLSLVPADVADEVELWLRPSIFRRDQPVEDLGKTTGEFPDHVLRFKR</sequence>
<keyword evidence="2" id="KW-1133">Transmembrane helix</keyword>